<dbReference type="AlphaFoldDB" id="A0A1X7UI63"/>
<proteinExistence type="predicted"/>
<evidence type="ECO:0000313" key="1">
    <source>
        <dbReference type="EnsemblMetazoa" id="Aqu2.1.27153_001"/>
    </source>
</evidence>
<accession>A0A1X7UI63</accession>
<dbReference type="InParanoid" id="A0A1X7UI63"/>
<name>A0A1X7UI63_AMPQE</name>
<protein>
    <submittedName>
        <fullName evidence="1">Uncharacterized protein</fullName>
    </submittedName>
</protein>
<organism evidence="1">
    <name type="scientific">Amphimedon queenslandica</name>
    <name type="common">Sponge</name>
    <dbReference type="NCBI Taxonomy" id="400682"/>
    <lineage>
        <taxon>Eukaryota</taxon>
        <taxon>Metazoa</taxon>
        <taxon>Porifera</taxon>
        <taxon>Demospongiae</taxon>
        <taxon>Heteroscleromorpha</taxon>
        <taxon>Haplosclerida</taxon>
        <taxon>Niphatidae</taxon>
        <taxon>Amphimedon</taxon>
    </lineage>
</organism>
<sequence length="224" mass="25231">DVLRDLDLIHLKGDAKLQAILFVICPPSQYSVLLSYVSLPVIFVGVSLHIASTNQFDKKALEAFEKLLPNVKSEHSCPGDKEALSFMVSSLRGKIQKSSKNFIAVCIKTMFTLTASHKSLVVFIDVLQELVCAHMESLSFGGKSFDYQKEHEFWMNFIKCNENSNEWQKIVGELVYKRVKKISKLTSLIEAFKSLFKEDEANTVVKVIITAMEESIAASTFNQK</sequence>
<dbReference type="EnsemblMetazoa" id="Aqu2.1.27153_001">
    <property type="protein sequence ID" value="Aqu2.1.27153_001"/>
    <property type="gene ID" value="Aqu2.1.27153"/>
</dbReference>
<reference evidence="1" key="1">
    <citation type="submission" date="2017-05" db="UniProtKB">
        <authorList>
            <consortium name="EnsemblMetazoa"/>
        </authorList>
    </citation>
    <scope>IDENTIFICATION</scope>
</reference>